<reference evidence="2 3" key="1">
    <citation type="submission" date="2019-08" db="EMBL/GenBank/DDBJ databases">
        <title>In-depth cultivation of the pig gut microbiome towards novel bacterial diversity and tailored functional studies.</title>
        <authorList>
            <person name="Wylensek D."/>
            <person name="Hitch T.C.A."/>
            <person name="Clavel T."/>
        </authorList>
    </citation>
    <scope>NUCLEOTIDE SEQUENCE [LARGE SCALE GENOMIC DNA]</scope>
    <source>
        <strain evidence="2 3">BBE-744-WT-12</strain>
    </source>
</reference>
<accession>A0A844FZ35</accession>
<organism evidence="2 3">
    <name type="scientific">Victivallis lenta</name>
    <dbReference type="NCBI Taxonomy" id="2606640"/>
    <lineage>
        <taxon>Bacteria</taxon>
        <taxon>Pseudomonadati</taxon>
        <taxon>Lentisphaerota</taxon>
        <taxon>Lentisphaeria</taxon>
        <taxon>Victivallales</taxon>
        <taxon>Victivallaceae</taxon>
        <taxon>Victivallis</taxon>
    </lineage>
</organism>
<keyword evidence="1" id="KW-1133">Transmembrane helix</keyword>
<evidence type="ECO:0000313" key="3">
    <source>
        <dbReference type="Proteomes" id="UP000435649"/>
    </source>
</evidence>
<evidence type="ECO:0000313" key="2">
    <source>
        <dbReference type="EMBL" id="MST95628.1"/>
    </source>
</evidence>
<proteinExistence type="predicted"/>
<protein>
    <submittedName>
        <fullName evidence="2">Uncharacterized protein</fullName>
    </submittedName>
</protein>
<dbReference type="Proteomes" id="UP000435649">
    <property type="component" value="Unassembled WGS sequence"/>
</dbReference>
<name>A0A844FZ35_9BACT</name>
<dbReference type="AlphaFoldDB" id="A0A844FZ35"/>
<dbReference type="EMBL" id="VUNS01000001">
    <property type="protein sequence ID" value="MST95628.1"/>
    <property type="molecule type" value="Genomic_DNA"/>
</dbReference>
<dbReference type="RefSeq" id="WP_154416699.1">
    <property type="nucleotide sequence ID" value="NZ_DBFCGB010000128.1"/>
</dbReference>
<gene>
    <name evidence="2" type="ORF">FYJ85_01015</name>
</gene>
<keyword evidence="1" id="KW-0812">Transmembrane</keyword>
<sequence length="105" mass="11233">MFILTLLIAIILQAGIAFCVFFFGSKLTRQPLTWGESLTVALVMSACSILLSFAGILGLAGTAFVTLSLLIKWCDCEVSPSLLLMLGAMFAPFFIHLALRSCIAG</sequence>
<evidence type="ECO:0000256" key="1">
    <source>
        <dbReference type="SAM" id="Phobius"/>
    </source>
</evidence>
<feature type="transmembrane region" description="Helical" evidence="1">
    <location>
        <begin position="41"/>
        <end position="70"/>
    </location>
</feature>
<feature type="transmembrane region" description="Helical" evidence="1">
    <location>
        <begin position="82"/>
        <end position="99"/>
    </location>
</feature>
<keyword evidence="3" id="KW-1185">Reference proteome</keyword>
<comment type="caution">
    <text evidence="2">The sequence shown here is derived from an EMBL/GenBank/DDBJ whole genome shotgun (WGS) entry which is preliminary data.</text>
</comment>
<keyword evidence="1" id="KW-0472">Membrane</keyword>